<proteinExistence type="predicted"/>
<feature type="compositionally biased region" description="Basic and acidic residues" evidence="1">
    <location>
        <begin position="217"/>
        <end position="247"/>
    </location>
</feature>
<accession>A0A8H3KZM7</accession>
<feature type="region of interest" description="Disordered" evidence="1">
    <location>
        <begin position="196"/>
        <end position="247"/>
    </location>
</feature>
<dbReference type="AlphaFoldDB" id="A0A8H3KZM7"/>
<gene>
    <name evidence="2" type="ORF">RCL2_000611500</name>
</gene>
<name>A0A8H3KZM7_9GLOM</name>
<evidence type="ECO:0000256" key="1">
    <source>
        <dbReference type="SAM" id="MobiDB-lite"/>
    </source>
</evidence>
<dbReference type="Proteomes" id="UP000615446">
    <property type="component" value="Unassembled WGS sequence"/>
</dbReference>
<organism evidence="2 3">
    <name type="scientific">Rhizophagus clarus</name>
    <dbReference type="NCBI Taxonomy" id="94130"/>
    <lineage>
        <taxon>Eukaryota</taxon>
        <taxon>Fungi</taxon>
        <taxon>Fungi incertae sedis</taxon>
        <taxon>Mucoromycota</taxon>
        <taxon>Glomeromycotina</taxon>
        <taxon>Glomeromycetes</taxon>
        <taxon>Glomerales</taxon>
        <taxon>Glomeraceae</taxon>
        <taxon>Rhizophagus</taxon>
    </lineage>
</organism>
<protein>
    <submittedName>
        <fullName evidence="2">Uncharacterized protein</fullName>
    </submittedName>
</protein>
<evidence type="ECO:0000313" key="3">
    <source>
        <dbReference type="Proteomes" id="UP000615446"/>
    </source>
</evidence>
<feature type="compositionally biased region" description="Basic residues" evidence="1">
    <location>
        <begin position="201"/>
        <end position="216"/>
    </location>
</feature>
<sequence length="259" mass="30833">MLRDNFGCTSNPIKTLVGNLFIYERNNERTILKNSDTSNQFRKSNDTSEELEKMREEFFNVKDDDIVKINKNIKHLLSKANKSRNTRLIVNQQNDASYSVTFAPAVGKFKRIKFKCSFYIDVYSPKNNVQFKHYHKKTIRYLIDTQDSEKFNPEQHDQFSLMAIKAYINWLKSIFESEGFEMKLKTVKFTQIERMKGETKKQKKKENKKERRKNKVKRAEKMNKKDEGKKDTTKCENKEAMYGENKEVERPMYIVKSKL</sequence>
<evidence type="ECO:0000313" key="2">
    <source>
        <dbReference type="EMBL" id="GES78807.1"/>
    </source>
</evidence>
<reference evidence="2" key="1">
    <citation type="submission" date="2019-10" db="EMBL/GenBank/DDBJ databases">
        <title>Conservation and host-specific expression of non-tandemly repeated heterogenous ribosome RNA gene in arbuscular mycorrhizal fungi.</title>
        <authorList>
            <person name="Maeda T."/>
            <person name="Kobayashi Y."/>
            <person name="Nakagawa T."/>
            <person name="Ezawa T."/>
            <person name="Yamaguchi K."/>
            <person name="Bino T."/>
            <person name="Nishimoto Y."/>
            <person name="Shigenobu S."/>
            <person name="Kawaguchi M."/>
        </authorList>
    </citation>
    <scope>NUCLEOTIDE SEQUENCE</scope>
    <source>
        <strain evidence="2">HR1</strain>
    </source>
</reference>
<dbReference type="EMBL" id="BLAL01000040">
    <property type="protein sequence ID" value="GES78807.1"/>
    <property type="molecule type" value="Genomic_DNA"/>
</dbReference>
<comment type="caution">
    <text evidence="2">The sequence shown here is derived from an EMBL/GenBank/DDBJ whole genome shotgun (WGS) entry which is preliminary data.</text>
</comment>
<dbReference type="OrthoDB" id="2387458at2759"/>